<dbReference type="GO" id="GO:0045944">
    <property type="term" value="P:positive regulation of transcription by RNA polymerase II"/>
    <property type="evidence" value="ECO:0007669"/>
    <property type="project" value="TreeGrafter"/>
</dbReference>
<keyword evidence="4" id="KW-0804">Transcription</keyword>
<dbReference type="EMBL" id="CAJVPQ010004366">
    <property type="protein sequence ID" value="CAG8649914.1"/>
    <property type="molecule type" value="Genomic_DNA"/>
</dbReference>
<dbReference type="AlphaFoldDB" id="A0A9N9DUV9"/>
<dbReference type="GO" id="GO:0046983">
    <property type="term" value="F:protein dimerization activity"/>
    <property type="evidence" value="ECO:0007669"/>
    <property type="project" value="InterPro"/>
</dbReference>
<sequence>MGTVNGGTIISFTPTPSLHAVTSRMPSMPSHHQTGCSNFTFQLSSIANSAKKNTNSAERRANHNAVERARRECLNTKFQELAHALPSLAQVRRPSKSIIVQKSLEFIYNARKKDEEMRSLRNENDHLRKEVNRLRDRLGLDPLPPLEESTSQQADEEKEDVKISSSKNSNTPEIKIEADNNTPTISNAQESSSSIDIQVKNEGSRSDDDYSNEDDYDMETTEMIDKTYTTVRLYLLDPGLNQHSYPTSGFGFAMDMSPIDQQIVDPNSLHLQFDDDMSAYCDTFSLQPEYYPSPPYEANLLELANHMPYSLSPDNSHNL</sequence>
<evidence type="ECO:0000256" key="4">
    <source>
        <dbReference type="ARBA" id="ARBA00023163"/>
    </source>
</evidence>
<feature type="compositionally biased region" description="Polar residues" evidence="6">
    <location>
        <begin position="163"/>
        <end position="172"/>
    </location>
</feature>
<keyword evidence="1" id="KW-0805">Transcription regulation</keyword>
<keyword evidence="5" id="KW-0539">Nucleus</keyword>
<evidence type="ECO:0000256" key="5">
    <source>
        <dbReference type="ARBA" id="ARBA00023242"/>
    </source>
</evidence>
<name>A0A9N9DUV9_9GLOM</name>
<evidence type="ECO:0000256" key="3">
    <source>
        <dbReference type="ARBA" id="ARBA00023159"/>
    </source>
</evidence>
<evidence type="ECO:0000256" key="1">
    <source>
        <dbReference type="ARBA" id="ARBA00023015"/>
    </source>
</evidence>
<keyword evidence="3" id="KW-0010">Activator</keyword>
<dbReference type="PROSITE" id="PS50888">
    <property type="entry name" value="BHLH"/>
    <property type="match status" value="1"/>
</dbReference>
<dbReference type="Proteomes" id="UP000789570">
    <property type="component" value="Unassembled WGS sequence"/>
</dbReference>
<evidence type="ECO:0000313" key="8">
    <source>
        <dbReference type="EMBL" id="CAG8649914.1"/>
    </source>
</evidence>
<evidence type="ECO:0000256" key="2">
    <source>
        <dbReference type="ARBA" id="ARBA00023125"/>
    </source>
</evidence>
<keyword evidence="2" id="KW-0238">DNA-binding</keyword>
<feature type="region of interest" description="Disordered" evidence="6">
    <location>
        <begin position="136"/>
        <end position="215"/>
    </location>
</feature>
<dbReference type="Gene3D" id="4.10.280.10">
    <property type="entry name" value="Helix-loop-helix DNA-binding domain"/>
    <property type="match status" value="1"/>
</dbReference>
<organism evidence="8 9">
    <name type="scientific">Funneliformis caledonium</name>
    <dbReference type="NCBI Taxonomy" id="1117310"/>
    <lineage>
        <taxon>Eukaryota</taxon>
        <taxon>Fungi</taxon>
        <taxon>Fungi incertae sedis</taxon>
        <taxon>Mucoromycota</taxon>
        <taxon>Glomeromycotina</taxon>
        <taxon>Glomeromycetes</taxon>
        <taxon>Glomerales</taxon>
        <taxon>Glomeraceae</taxon>
        <taxon>Funneliformis</taxon>
    </lineage>
</organism>
<protein>
    <submittedName>
        <fullName evidence="8">5488_t:CDS:1</fullName>
    </submittedName>
</protein>
<evidence type="ECO:0000256" key="6">
    <source>
        <dbReference type="SAM" id="MobiDB-lite"/>
    </source>
</evidence>
<gene>
    <name evidence="8" type="ORF">FCALED_LOCUS11010</name>
</gene>
<dbReference type="Pfam" id="PF00010">
    <property type="entry name" value="HLH"/>
    <property type="match status" value="1"/>
</dbReference>
<dbReference type="PANTHER" id="PTHR10328:SF3">
    <property type="entry name" value="PROTEIN MAX"/>
    <property type="match status" value="1"/>
</dbReference>
<dbReference type="InterPro" id="IPR011598">
    <property type="entry name" value="bHLH_dom"/>
</dbReference>
<keyword evidence="9" id="KW-1185">Reference proteome</keyword>
<feature type="compositionally biased region" description="Polar residues" evidence="6">
    <location>
        <begin position="179"/>
        <end position="196"/>
    </location>
</feature>
<dbReference type="SUPFAM" id="SSF47459">
    <property type="entry name" value="HLH, helix-loop-helix DNA-binding domain"/>
    <property type="match status" value="1"/>
</dbReference>
<evidence type="ECO:0000259" key="7">
    <source>
        <dbReference type="PROSITE" id="PS50888"/>
    </source>
</evidence>
<comment type="caution">
    <text evidence="8">The sequence shown here is derived from an EMBL/GenBank/DDBJ whole genome shotgun (WGS) entry which is preliminary data.</text>
</comment>
<feature type="domain" description="BHLH" evidence="7">
    <location>
        <begin position="58"/>
        <end position="110"/>
    </location>
</feature>
<proteinExistence type="predicted"/>
<dbReference type="GO" id="GO:0090575">
    <property type="term" value="C:RNA polymerase II transcription regulator complex"/>
    <property type="evidence" value="ECO:0007669"/>
    <property type="project" value="TreeGrafter"/>
</dbReference>
<accession>A0A9N9DUV9</accession>
<dbReference type="InterPro" id="IPR036638">
    <property type="entry name" value="HLH_DNA-bd_sf"/>
</dbReference>
<dbReference type="PANTHER" id="PTHR10328">
    <property type="entry name" value="PROTEIN MAX MYC-ASSOCIATED FACTOR X"/>
    <property type="match status" value="1"/>
</dbReference>
<dbReference type="OrthoDB" id="8964853at2759"/>
<evidence type="ECO:0000313" key="9">
    <source>
        <dbReference type="Proteomes" id="UP000789570"/>
    </source>
</evidence>
<dbReference type="GO" id="GO:0003677">
    <property type="term" value="F:DNA binding"/>
    <property type="evidence" value="ECO:0007669"/>
    <property type="project" value="UniProtKB-KW"/>
</dbReference>
<reference evidence="8" key="1">
    <citation type="submission" date="2021-06" db="EMBL/GenBank/DDBJ databases">
        <authorList>
            <person name="Kallberg Y."/>
            <person name="Tangrot J."/>
            <person name="Rosling A."/>
        </authorList>
    </citation>
    <scope>NUCLEOTIDE SEQUENCE</scope>
    <source>
        <strain evidence="8">UK204</strain>
    </source>
</reference>
<dbReference type="GO" id="GO:0003700">
    <property type="term" value="F:DNA-binding transcription factor activity"/>
    <property type="evidence" value="ECO:0007669"/>
    <property type="project" value="TreeGrafter"/>
</dbReference>
<dbReference type="SMART" id="SM00353">
    <property type="entry name" value="HLH"/>
    <property type="match status" value="1"/>
</dbReference>